<reference evidence="1" key="1">
    <citation type="submission" date="2023-03" db="EMBL/GenBank/DDBJ databases">
        <authorList>
            <person name="Steffen K."/>
            <person name="Cardenas P."/>
        </authorList>
    </citation>
    <scope>NUCLEOTIDE SEQUENCE</scope>
</reference>
<dbReference type="AlphaFoldDB" id="A0AA35RT06"/>
<name>A0AA35RT06_GEOBA</name>
<organism evidence="1 2">
    <name type="scientific">Geodia barretti</name>
    <name type="common">Barrett's horny sponge</name>
    <dbReference type="NCBI Taxonomy" id="519541"/>
    <lineage>
        <taxon>Eukaryota</taxon>
        <taxon>Metazoa</taxon>
        <taxon>Porifera</taxon>
        <taxon>Demospongiae</taxon>
        <taxon>Heteroscleromorpha</taxon>
        <taxon>Tetractinellida</taxon>
        <taxon>Astrophorina</taxon>
        <taxon>Geodiidae</taxon>
        <taxon>Geodia</taxon>
    </lineage>
</organism>
<evidence type="ECO:0000313" key="1">
    <source>
        <dbReference type="EMBL" id="CAI8016714.1"/>
    </source>
</evidence>
<keyword evidence="2" id="KW-1185">Reference proteome</keyword>
<dbReference type="Proteomes" id="UP001174909">
    <property type="component" value="Unassembled WGS sequence"/>
</dbReference>
<sequence length="49" mass="5551">MFVSLDSFPLPRMMCSYDSANETGLVWSSWVSQELKLCTQIGIHDRSAI</sequence>
<proteinExistence type="predicted"/>
<evidence type="ECO:0000313" key="2">
    <source>
        <dbReference type="Proteomes" id="UP001174909"/>
    </source>
</evidence>
<dbReference type="EMBL" id="CASHTH010001552">
    <property type="protein sequence ID" value="CAI8016714.1"/>
    <property type="molecule type" value="Genomic_DNA"/>
</dbReference>
<protein>
    <submittedName>
        <fullName evidence="1">Uncharacterized protein</fullName>
    </submittedName>
</protein>
<gene>
    <name evidence="1" type="ORF">GBAR_LOCUS10231</name>
</gene>
<accession>A0AA35RT06</accession>
<comment type="caution">
    <text evidence="1">The sequence shown here is derived from an EMBL/GenBank/DDBJ whole genome shotgun (WGS) entry which is preliminary data.</text>
</comment>